<comment type="caution">
    <text evidence="1">The sequence shown here is derived from an EMBL/GenBank/DDBJ whole genome shotgun (WGS) entry which is preliminary data.</text>
</comment>
<evidence type="ECO:0000313" key="2">
    <source>
        <dbReference type="Proteomes" id="UP001621813"/>
    </source>
</evidence>
<dbReference type="EMBL" id="JAZGZR010000036">
    <property type="protein sequence ID" value="MFK7050672.1"/>
    <property type="molecule type" value="Genomic_DNA"/>
</dbReference>
<dbReference type="RefSeq" id="WP_405323144.1">
    <property type="nucleotide sequence ID" value="NZ_JAZGZR010000036.1"/>
</dbReference>
<sequence>MKKIILFLFVSLLLSCSNDKEFINLNTNLPTDVAAQDPTEDDI</sequence>
<dbReference type="PROSITE" id="PS51257">
    <property type="entry name" value="PROKAR_LIPOPROTEIN"/>
    <property type="match status" value="1"/>
</dbReference>
<keyword evidence="2" id="KW-1185">Reference proteome</keyword>
<accession>A0ABW8PRN7</accession>
<proteinExistence type="predicted"/>
<gene>
    <name evidence="1" type="ORF">V3Q77_12335</name>
</gene>
<dbReference type="Proteomes" id="UP001621813">
    <property type="component" value="Unassembled WGS sequence"/>
</dbReference>
<evidence type="ECO:0000313" key="1">
    <source>
        <dbReference type="EMBL" id="MFK7050672.1"/>
    </source>
</evidence>
<organism evidence="1 2">
    <name type="scientific">Flavobacterium davisii</name>
    <dbReference type="NCBI Taxonomy" id="2906077"/>
    <lineage>
        <taxon>Bacteria</taxon>
        <taxon>Pseudomonadati</taxon>
        <taxon>Bacteroidota</taxon>
        <taxon>Flavobacteriia</taxon>
        <taxon>Flavobacteriales</taxon>
        <taxon>Flavobacteriaceae</taxon>
        <taxon>Flavobacterium</taxon>
    </lineage>
</organism>
<name>A0ABW8PRN7_9FLAO</name>
<protein>
    <submittedName>
        <fullName evidence="1">Uncharacterized protein</fullName>
    </submittedName>
</protein>
<reference evidence="1 2" key="1">
    <citation type="submission" date="2024-02" db="EMBL/GenBank/DDBJ databases">
        <title>Comparative Genomic Analysis of Flavobacterium Species Causing Columnaris Disease of Freshwater Fish in Thailand: Insights into Virulence and Resistance Mechanisms.</title>
        <authorList>
            <person name="Nguyen D."/>
            <person name="Chokmangmeepisarn P."/>
            <person name="Khianchaikhan K."/>
            <person name="Morishita M."/>
            <person name="Bunnoy A."/>
            <person name="Rodkhum C."/>
        </authorList>
    </citation>
    <scope>NUCLEOTIDE SEQUENCE [LARGE SCALE GENOMIC DNA]</scope>
    <source>
        <strain evidence="1 2">KCRT2007</strain>
    </source>
</reference>